<dbReference type="EMBL" id="FPKR01000006">
    <property type="protein sequence ID" value="SFZ75796.1"/>
    <property type="molecule type" value="Genomic_DNA"/>
</dbReference>
<organism evidence="3 4">
    <name type="scientific">Chitinimonas taiwanensis DSM 18899</name>
    <dbReference type="NCBI Taxonomy" id="1121279"/>
    <lineage>
        <taxon>Bacteria</taxon>
        <taxon>Pseudomonadati</taxon>
        <taxon>Pseudomonadota</taxon>
        <taxon>Betaproteobacteria</taxon>
        <taxon>Neisseriales</taxon>
        <taxon>Chitinibacteraceae</taxon>
        <taxon>Chitinimonas</taxon>
    </lineage>
</organism>
<evidence type="ECO:0000313" key="4">
    <source>
        <dbReference type="Proteomes" id="UP000186513"/>
    </source>
</evidence>
<dbReference type="Proteomes" id="UP000186513">
    <property type="component" value="Unassembled WGS sequence"/>
</dbReference>
<accession>A0A1K2HG85</accession>
<dbReference type="SUPFAM" id="SSF88874">
    <property type="entry name" value="Receptor-binding domain of short tail fibre protein gp12"/>
    <property type="match status" value="1"/>
</dbReference>
<keyword evidence="4" id="KW-1185">Reference proteome</keyword>
<dbReference type="PROSITE" id="PS51257">
    <property type="entry name" value="PROKAR_LIPOPROTEIN"/>
    <property type="match status" value="1"/>
</dbReference>
<dbReference type="InterPro" id="IPR037053">
    <property type="entry name" value="Phage_tail_collar_dom_sf"/>
</dbReference>
<protein>
    <submittedName>
        <fullName evidence="3">Microcystin-dependent protein</fullName>
    </submittedName>
</protein>
<feature type="domain" description="Phage tail collar" evidence="2">
    <location>
        <begin position="32"/>
        <end position="87"/>
    </location>
</feature>
<gene>
    <name evidence="3" type="ORF">SAMN02745887_01743</name>
</gene>
<feature type="signal peptide" evidence="1">
    <location>
        <begin position="1"/>
        <end position="24"/>
    </location>
</feature>
<evidence type="ECO:0000259" key="2">
    <source>
        <dbReference type="Pfam" id="PF07484"/>
    </source>
</evidence>
<name>A0A1K2HG85_9NEIS</name>
<keyword evidence="1" id="KW-0732">Signal</keyword>
<dbReference type="STRING" id="1121279.SAMN02745887_01743"/>
<dbReference type="InterPro" id="IPR011083">
    <property type="entry name" value="Phage_tail_collar_dom"/>
</dbReference>
<reference evidence="3 4" key="1">
    <citation type="submission" date="2016-11" db="EMBL/GenBank/DDBJ databases">
        <authorList>
            <person name="Jaros S."/>
            <person name="Januszkiewicz K."/>
            <person name="Wedrychowicz H."/>
        </authorList>
    </citation>
    <scope>NUCLEOTIDE SEQUENCE [LARGE SCALE GENOMIC DNA]</scope>
    <source>
        <strain evidence="3 4">DSM 18899</strain>
    </source>
</reference>
<evidence type="ECO:0000313" key="3">
    <source>
        <dbReference type="EMBL" id="SFZ75796.1"/>
    </source>
</evidence>
<dbReference type="Pfam" id="PF07484">
    <property type="entry name" value="Collar"/>
    <property type="match status" value="1"/>
</dbReference>
<dbReference type="RefSeq" id="WP_245794152.1">
    <property type="nucleotide sequence ID" value="NZ_FPKR01000006.1"/>
</dbReference>
<sequence length="217" mass="21778">MARKLSPALLAASLMVMPAGGALACSSEPYIGSICTVAFNFCPRGWAKAQGQILSIAQNTALFSLLGTMYGGNGQTTFALPDLRGRSAVGTGAGPGLSDVVEGETLGQESVTLLSSQMPAHSHSASTSVVNTSKLRASSAAGNTDSPLGAVPSKQSRTNIYNSGAADVDMGATALSSNITATTSIGIAGGSQPVPIRSPGLGLTHCIALQGIFPPRD</sequence>
<dbReference type="Gene3D" id="3.90.1340.10">
    <property type="entry name" value="Phage tail collar domain"/>
    <property type="match status" value="1"/>
</dbReference>
<proteinExistence type="predicted"/>
<feature type="chain" id="PRO_5012159469" evidence="1">
    <location>
        <begin position="25"/>
        <end position="217"/>
    </location>
</feature>
<evidence type="ECO:0000256" key="1">
    <source>
        <dbReference type="SAM" id="SignalP"/>
    </source>
</evidence>
<dbReference type="AlphaFoldDB" id="A0A1K2HG85"/>